<comment type="subcellular location">
    <subcellularLocation>
        <location evidence="1">Cytoplasm</location>
    </subcellularLocation>
</comment>
<keyword evidence="7" id="KW-0131">Cell cycle</keyword>
<dbReference type="RefSeq" id="WP_116073288.1">
    <property type="nucleotide sequence ID" value="NZ_BONB01000008.1"/>
</dbReference>
<sequence>MPLTPADVHNMAFKKTSIGKRGYDEEEVDAFLDDLEQALVGLIEENHQLRGRVARGGPAADQRPSADPRMSAELDMLSAQLDRVRHDKAMAEQAAHEMRGQLEQSRTRNGAMAADDQVSRVLTMAERTADQHLGDARREANALLADARSTAQRITEEALASSEALERDARKRHQEAIADIAASRDALLQEISDLDSLERQYRAALGTHVVSQLQQLEGRAKD</sequence>
<dbReference type="GO" id="GO:0005737">
    <property type="term" value="C:cytoplasm"/>
    <property type="evidence" value="ECO:0007669"/>
    <property type="project" value="UniProtKB-SubCell"/>
</dbReference>
<reference evidence="10 11" key="1">
    <citation type="submission" date="2018-08" db="EMBL/GenBank/DDBJ databases">
        <title>Sequencing the genomes of 1000 actinobacteria strains.</title>
        <authorList>
            <person name="Klenk H.-P."/>
        </authorList>
    </citation>
    <scope>NUCLEOTIDE SEQUENCE [LARGE SCALE GENOMIC DNA]</scope>
    <source>
        <strain evidence="10 11">DSM 44099</strain>
    </source>
</reference>
<keyword evidence="4" id="KW-0963">Cytoplasm</keyword>
<evidence type="ECO:0000256" key="6">
    <source>
        <dbReference type="ARBA" id="ARBA00023054"/>
    </source>
</evidence>
<evidence type="ECO:0000313" key="11">
    <source>
        <dbReference type="Proteomes" id="UP000256913"/>
    </source>
</evidence>
<keyword evidence="6 9" id="KW-0175">Coiled coil</keyword>
<evidence type="ECO:0000313" key="10">
    <source>
        <dbReference type="EMBL" id="REG01202.1"/>
    </source>
</evidence>
<comment type="similarity">
    <text evidence="2">Belongs to the DivIVA family.</text>
</comment>
<accession>A0A3D9ZVI8</accession>
<evidence type="ECO:0000256" key="4">
    <source>
        <dbReference type="ARBA" id="ARBA00022490"/>
    </source>
</evidence>
<dbReference type="GO" id="GO:0051301">
    <property type="term" value="P:cell division"/>
    <property type="evidence" value="ECO:0007669"/>
    <property type="project" value="UniProtKB-KW"/>
</dbReference>
<comment type="caution">
    <text evidence="10">The sequence shown here is derived from an EMBL/GenBank/DDBJ whole genome shotgun (WGS) entry which is preliminary data.</text>
</comment>
<organism evidence="10 11">
    <name type="scientific">Asanoa ferruginea</name>
    <dbReference type="NCBI Taxonomy" id="53367"/>
    <lineage>
        <taxon>Bacteria</taxon>
        <taxon>Bacillati</taxon>
        <taxon>Actinomycetota</taxon>
        <taxon>Actinomycetes</taxon>
        <taxon>Micromonosporales</taxon>
        <taxon>Micromonosporaceae</taxon>
        <taxon>Asanoa</taxon>
    </lineage>
</organism>
<feature type="coiled-coil region" evidence="9">
    <location>
        <begin position="32"/>
        <end position="94"/>
    </location>
</feature>
<evidence type="ECO:0000256" key="2">
    <source>
        <dbReference type="ARBA" id="ARBA00009008"/>
    </source>
</evidence>
<keyword evidence="11" id="KW-1185">Reference proteome</keyword>
<evidence type="ECO:0000256" key="3">
    <source>
        <dbReference type="ARBA" id="ARBA00018787"/>
    </source>
</evidence>
<evidence type="ECO:0000256" key="8">
    <source>
        <dbReference type="ARBA" id="ARBA00031737"/>
    </source>
</evidence>
<dbReference type="Gene3D" id="6.10.250.660">
    <property type="match status" value="1"/>
</dbReference>
<dbReference type="Proteomes" id="UP000256913">
    <property type="component" value="Unassembled WGS sequence"/>
</dbReference>
<keyword evidence="5" id="KW-0132">Cell division</keyword>
<dbReference type="InterPro" id="IPR019933">
    <property type="entry name" value="DivIVA_domain"/>
</dbReference>
<dbReference type="AlphaFoldDB" id="A0A3D9ZVI8"/>
<name>A0A3D9ZVI8_9ACTN</name>
<dbReference type="PANTHER" id="PTHR35794">
    <property type="entry name" value="CELL DIVISION PROTEIN DIVIVA"/>
    <property type="match status" value="1"/>
</dbReference>
<evidence type="ECO:0000256" key="7">
    <source>
        <dbReference type="ARBA" id="ARBA00023306"/>
    </source>
</evidence>
<dbReference type="NCBIfam" id="TIGR03544">
    <property type="entry name" value="DivI1A_domain"/>
    <property type="match status" value="1"/>
</dbReference>
<evidence type="ECO:0000256" key="5">
    <source>
        <dbReference type="ARBA" id="ARBA00022618"/>
    </source>
</evidence>
<evidence type="ECO:0000256" key="9">
    <source>
        <dbReference type="SAM" id="Coils"/>
    </source>
</evidence>
<dbReference type="EMBL" id="QUMQ01000001">
    <property type="protein sequence ID" value="REG01202.1"/>
    <property type="molecule type" value="Genomic_DNA"/>
</dbReference>
<dbReference type="InterPro" id="IPR007793">
    <property type="entry name" value="DivIVA_fam"/>
</dbReference>
<gene>
    <name evidence="10" type="ORF">DFJ67_7282</name>
</gene>
<evidence type="ECO:0000256" key="1">
    <source>
        <dbReference type="ARBA" id="ARBA00004496"/>
    </source>
</evidence>
<dbReference type="OrthoDB" id="9815492at2"/>
<dbReference type="PANTHER" id="PTHR35794:SF2">
    <property type="entry name" value="CELL DIVISION PROTEIN DIVIVA"/>
    <property type="match status" value="1"/>
</dbReference>
<proteinExistence type="inferred from homology"/>
<protein>
    <recommendedName>
        <fullName evidence="3">Cell wall synthesis protein Wag31</fullName>
    </recommendedName>
    <alternativeName>
        <fullName evidence="8">Antigen 84</fullName>
    </alternativeName>
</protein>
<dbReference type="Pfam" id="PF05103">
    <property type="entry name" value="DivIVA"/>
    <property type="match status" value="1"/>
</dbReference>